<name>A0A8J5R226_ZIZPA</name>
<feature type="region of interest" description="Disordered" evidence="1">
    <location>
        <begin position="202"/>
        <end position="251"/>
    </location>
</feature>
<protein>
    <recommendedName>
        <fullName evidence="4">PORR domain-containing protein</fullName>
    </recommendedName>
</protein>
<dbReference type="EMBL" id="JAAALK010000289">
    <property type="protein sequence ID" value="KAG8049400.1"/>
    <property type="molecule type" value="Genomic_DNA"/>
</dbReference>
<feature type="compositionally biased region" description="Low complexity" evidence="1">
    <location>
        <begin position="233"/>
        <end position="244"/>
    </location>
</feature>
<evidence type="ECO:0000313" key="3">
    <source>
        <dbReference type="Proteomes" id="UP000729402"/>
    </source>
</evidence>
<dbReference type="GO" id="GO:0007623">
    <property type="term" value="P:circadian rhythm"/>
    <property type="evidence" value="ECO:0007669"/>
    <property type="project" value="InterPro"/>
</dbReference>
<comment type="caution">
    <text evidence="2">The sequence shown here is derived from an EMBL/GenBank/DDBJ whole genome shotgun (WGS) entry which is preliminary data.</text>
</comment>
<sequence>MLCRSQFSDEEMRRMDAPFEALDMFPDSMHRLLSYENMLTGALTSSEEGDATMLERNGVDTLDTCGFPLFSHDLQNESRNAEQRNPEMMLEEGKDGPSMAKRSRPIADTESTPGFEALVLEEHEDVVFQLTKRTRICYRDAFYRLAESSKANCSTANGNYSASRQSFQQPNGNASRFSTPGCPERETNPIDRTVMVLTMKPPPPPQLHANCCGDDSGPEAQSTTSWTTRARRPNPSSSAPPSRSTRARRLRSRFRDLGLTRKRRLIALLKRFPGVFEVVEEGVYSPLSSLPALLCRGRASPPQVHRPRSRSTPRPYLHFGPSVGDRHFSVTSLWLHGHPIGCLGLRFGSVALEIPPSNCCRPTAGPEAVPPSRPRSPSVIRSRRRPRLLVLRTHSLFFFAVL</sequence>
<dbReference type="AlphaFoldDB" id="A0A8J5R226"/>
<feature type="compositionally biased region" description="Basic and acidic residues" evidence="1">
    <location>
        <begin position="75"/>
        <end position="95"/>
    </location>
</feature>
<accession>A0A8J5R226</accession>
<feature type="compositionally biased region" description="Polar residues" evidence="1">
    <location>
        <begin position="153"/>
        <end position="178"/>
    </location>
</feature>
<dbReference type="PANTHER" id="PTHR33334">
    <property type="entry name" value="PROTEIN LNK1"/>
    <property type="match status" value="1"/>
</dbReference>
<organism evidence="2 3">
    <name type="scientific">Zizania palustris</name>
    <name type="common">Northern wild rice</name>
    <dbReference type="NCBI Taxonomy" id="103762"/>
    <lineage>
        <taxon>Eukaryota</taxon>
        <taxon>Viridiplantae</taxon>
        <taxon>Streptophyta</taxon>
        <taxon>Embryophyta</taxon>
        <taxon>Tracheophyta</taxon>
        <taxon>Spermatophyta</taxon>
        <taxon>Magnoliopsida</taxon>
        <taxon>Liliopsida</taxon>
        <taxon>Poales</taxon>
        <taxon>Poaceae</taxon>
        <taxon>BOP clade</taxon>
        <taxon>Oryzoideae</taxon>
        <taxon>Oryzeae</taxon>
        <taxon>Zizaniinae</taxon>
        <taxon>Zizania</taxon>
    </lineage>
</organism>
<gene>
    <name evidence="2" type="ORF">GUJ93_ZPchr0009g651</name>
</gene>
<dbReference type="InterPro" id="IPR039928">
    <property type="entry name" value="LNK"/>
</dbReference>
<reference evidence="2" key="1">
    <citation type="journal article" date="2021" name="bioRxiv">
        <title>Whole Genome Assembly and Annotation of Northern Wild Rice, Zizania palustris L., Supports a Whole Genome Duplication in the Zizania Genus.</title>
        <authorList>
            <person name="Haas M."/>
            <person name="Kono T."/>
            <person name="Macchietto M."/>
            <person name="Millas R."/>
            <person name="McGilp L."/>
            <person name="Shao M."/>
            <person name="Duquette J."/>
            <person name="Hirsch C.N."/>
            <person name="Kimball J."/>
        </authorList>
    </citation>
    <scope>NUCLEOTIDE SEQUENCE</scope>
    <source>
        <tissue evidence="2">Fresh leaf tissue</tissue>
    </source>
</reference>
<evidence type="ECO:0008006" key="4">
    <source>
        <dbReference type="Google" id="ProtNLM"/>
    </source>
</evidence>
<dbReference type="Proteomes" id="UP000729402">
    <property type="component" value="Unassembled WGS sequence"/>
</dbReference>
<dbReference type="PANTHER" id="PTHR33334:SF6">
    <property type="entry name" value="OS01G0281100 PROTEIN"/>
    <property type="match status" value="1"/>
</dbReference>
<reference evidence="2" key="2">
    <citation type="submission" date="2021-02" db="EMBL/GenBank/DDBJ databases">
        <authorList>
            <person name="Kimball J.A."/>
            <person name="Haas M.W."/>
            <person name="Macchietto M."/>
            <person name="Kono T."/>
            <person name="Duquette J."/>
            <person name="Shao M."/>
        </authorList>
    </citation>
    <scope>NUCLEOTIDE SEQUENCE</scope>
    <source>
        <tissue evidence="2">Fresh leaf tissue</tissue>
    </source>
</reference>
<proteinExistence type="predicted"/>
<evidence type="ECO:0000256" key="1">
    <source>
        <dbReference type="SAM" id="MobiDB-lite"/>
    </source>
</evidence>
<feature type="region of interest" description="Disordered" evidence="1">
    <location>
        <begin position="75"/>
        <end position="109"/>
    </location>
</feature>
<keyword evidence="3" id="KW-1185">Reference proteome</keyword>
<feature type="region of interest" description="Disordered" evidence="1">
    <location>
        <begin position="153"/>
        <end position="187"/>
    </location>
</feature>
<dbReference type="OrthoDB" id="1939712at2759"/>
<dbReference type="GO" id="GO:0006355">
    <property type="term" value="P:regulation of DNA-templated transcription"/>
    <property type="evidence" value="ECO:0007669"/>
    <property type="project" value="InterPro"/>
</dbReference>
<evidence type="ECO:0000313" key="2">
    <source>
        <dbReference type="EMBL" id="KAG8049400.1"/>
    </source>
</evidence>